<evidence type="ECO:0008006" key="9">
    <source>
        <dbReference type="Google" id="ProtNLM"/>
    </source>
</evidence>
<dbReference type="PRINTS" id="PR00376">
    <property type="entry name" value="IL1BCENZYME"/>
</dbReference>
<gene>
    <name evidence="7" type="ORF">OUZ56_002124</name>
</gene>
<dbReference type="InterPro" id="IPR002138">
    <property type="entry name" value="Pept_C14_p10"/>
</dbReference>
<dbReference type="SUPFAM" id="SSF52129">
    <property type="entry name" value="Caspase-like"/>
    <property type="match status" value="1"/>
</dbReference>
<feature type="region of interest" description="Disordered" evidence="3">
    <location>
        <begin position="1"/>
        <end position="45"/>
    </location>
</feature>
<comment type="caution">
    <text evidence="7">The sequence shown here is derived from an EMBL/GenBank/DDBJ whole genome shotgun (WGS) entry which is preliminary data.</text>
</comment>
<feature type="domain" description="Caspase family p10" evidence="5">
    <location>
        <begin position="553"/>
        <end position="599"/>
    </location>
</feature>
<reference evidence="7 8" key="1">
    <citation type="journal article" date="2023" name="Nucleic Acids Res.">
        <title>The hologenome of Daphnia magna reveals possible DNA methylation and microbiome-mediated evolution of the host genome.</title>
        <authorList>
            <person name="Chaturvedi A."/>
            <person name="Li X."/>
            <person name="Dhandapani V."/>
            <person name="Marshall H."/>
            <person name="Kissane S."/>
            <person name="Cuenca-Cambronero M."/>
            <person name="Asole G."/>
            <person name="Calvet F."/>
            <person name="Ruiz-Romero M."/>
            <person name="Marangio P."/>
            <person name="Guigo R."/>
            <person name="Rago D."/>
            <person name="Mirbahai L."/>
            <person name="Eastwood N."/>
            <person name="Colbourne J.K."/>
            <person name="Zhou J."/>
            <person name="Mallon E."/>
            <person name="Orsini L."/>
        </authorList>
    </citation>
    <scope>NUCLEOTIDE SEQUENCE [LARGE SCALE GENOMIC DNA]</scope>
    <source>
        <strain evidence="7">LRV0_1</strain>
    </source>
</reference>
<dbReference type="PROSITE" id="PS50207">
    <property type="entry name" value="CASPASE_P10"/>
    <property type="match status" value="1"/>
</dbReference>
<dbReference type="InterPro" id="IPR000719">
    <property type="entry name" value="Prot_kinase_dom"/>
</dbReference>
<keyword evidence="8" id="KW-1185">Reference proteome</keyword>
<proteinExistence type="inferred from homology"/>
<feature type="domain" description="Caspase family p20" evidence="6">
    <location>
        <begin position="371"/>
        <end position="491"/>
    </location>
</feature>
<feature type="domain" description="Protein kinase" evidence="4">
    <location>
        <begin position="70"/>
        <end position="356"/>
    </location>
</feature>
<dbReference type="InterPro" id="IPR001309">
    <property type="entry name" value="Pept_C14_p20"/>
</dbReference>
<dbReference type="InterPro" id="IPR015917">
    <property type="entry name" value="Pept_C14A"/>
</dbReference>
<dbReference type="Pfam" id="PF00069">
    <property type="entry name" value="Pkinase"/>
    <property type="match status" value="1"/>
</dbReference>
<evidence type="ECO:0000256" key="1">
    <source>
        <dbReference type="ARBA" id="ARBA00010134"/>
    </source>
</evidence>
<dbReference type="PANTHER" id="PTHR13954">
    <property type="entry name" value="IRE1-RELATED"/>
    <property type="match status" value="1"/>
</dbReference>
<dbReference type="SMART" id="SM00115">
    <property type="entry name" value="CASc"/>
    <property type="match status" value="1"/>
</dbReference>
<dbReference type="InterPro" id="IPR011600">
    <property type="entry name" value="Pept_C14_caspase"/>
</dbReference>
<evidence type="ECO:0000259" key="5">
    <source>
        <dbReference type="PROSITE" id="PS50207"/>
    </source>
</evidence>
<evidence type="ECO:0000259" key="4">
    <source>
        <dbReference type="PROSITE" id="PS50011"/>
    </source>
</evidence>
<comment type="similarity">
    <text evidence="1 2">Belongs to the peptidase C14A family.</text>
</comment>
<dbReference type="InterPro" id="IPR011009">
    <property type="entry name" value="Kinase-like_dom_sf"/>
</dbReference>
<dbReference type="PROSITE" id="PS01122">
    <property type="entry name" value="CASPASE_CYS"/>
    <property type="match status" value="1"/>
</dbReference>
<evidence type="ECO:0000256" key="3">
    <source>
        <dbReference type="SAM" id="MobiDB-lite"/>
    </source>
</evidence>
<dbReference type="Gene3D" id="3.30.200.20">
    <property type="entry name" value="Phosphorylase Kinase, domain 1"/>
    <property type="match status" value="1"/>
</dbReference>
<evidence type="ECO:0000313" key="7">
    <source>
        <dbReference type="EMBL" id="KAK4020129.1"/>
    </source>
</evidence>
<dbReference type="InterPro" id="IPR029030">
    <property type="entry name" value="Caspase-like_dom_sf"/>
</dbReference>
<evidence type="ECO:0000259" key="6">
    <source>
        <dbReference type="PROSITE" id="PS50208"/>
    </source>
</evidence>
<dbReference type="PROSITE" id="PS50011">
    <property type="entry name" value="PROTEIN_KINASE_DOM"/>
    <property type="match status" value="1"/>
</dbReference>
<dbReference type="InterPro" id="IPR033139">
    <property type="entry name" value="Caspase_cys_AS"/>
</dbReference>
<dbReference type="Gene3D" id="1.10.510.10">
    <property type="entry name" value="Transferase(Phosphotransferase) domain 1"/>
    <property type="match status" value="1"/>
</dbReference>
<dbReference type="Pfam" id="PF00656">
    <property type="entry name" value="Peptidase_C14"/>
    <property type="match status" value="1"/>
</dbReference>
<dbReference type="PROSITE" id="PS50208">
    <property type="entry name" value="CASPASE_P20"/>
    <property type="match status" value="1"/>
</dbReference>
<dbReference type="PANTHER" id="PTHR13954:SF6">
    <property type="entry name" value="NON-SPECIFIC SERINE_THREONINE PROTEIN KINASE"/>
    <property type="match status" value="1"/>
</dbReference>
<sequence>MTDQSQEDSLKEIDSSRHPGTTNSQKRRRNAAEKETTSTDEEIREPVREGDDCKLFCICTGKENDVPQYLYVSHFQKKENKRPIYQGYYKCDVPAAIVQIELLRSGTTKKEIDRELLILKELEVHENFIRYFTHEMNKDFVFIATELCLCSVADLLDPALEEEVPMKKKILLDLQAKEILRQATRGLSYLHQNNFIHRNIKPNNFLIKDVKTGDKSCRFVVKITDFRLTRKRDPHKNLQLSGSVASEGWEAPESRDLTKDLSTKLDVFILGCFYHYVLVALSKNEANKGKPRHPFGDSSNTRTDNINNIDYFSERELPFVSNDEEEAKVVDLIKKMLKFNEEERPTLQQVLADPYFMPSEDYNIYKFAIPGLCVIFNQEEFENGEVRKGSERDRNKLKETFNKLGFKTIIYNDQSSYALKTEIKSLAKKDFKNYGCLVVCLLSHGIENAILCYDGRYVNTDELKYEFSLDKCPSLYGKPKIFIVQACQGNLAQSQTGIVAHNNSSSVFSQRVSRIFQARFGPLDTPSTISLTKTDVEPNYTEEDLKDMKIIEDARKNPPIMDFLTINATLPGFRAYRFYHAKVFRGSLFIQSLCEALSEEYLHKKPDESKQHLEDLLRCVQVKISKYSEELEKNSHGNVFWQTMPWEVCLSKHIRFCKGETEGTDISLLEV</sequence>
<feature type="compositionally biased region" description="Basic and acidic residues" evidence="3">
    <location>
        <begin position="8"/>
        <end position="17"/>
    </location>
</feature>
<evidence type="ECO:0000256" key="2">
    <source>
        <dbReference type="RuleBase" id="RU003971"/>
    </source>
</evidence>
<protein>
    <recommendedName>
        <fullName evidence="9">Caspase-8</fullName>
    </recommendedName>
</protein>
<name>A0ABR0A525_9CRUS</name>
<dbReference type="Proteomes" id="UP001234178">
    <property type="component" value="Unassembled WGS sequence"/>
</dbReference>
<dbReference type="SUPFAM" id="SSF56112">
    <property type="entry name" value="Protein kinase-like (PK-like)"/>
    <property type="match status" value="1"/>
</dbReference>
<dbReference type="EMBL" id="JAOYFB010000036">
    <property type="protein sequence ID" value="KAK4020129.1"/>
    <property type="molecule type" value="Genomic_DNA"/>
</dbReference>
<dbReference type="InterPro" id="IPR045133">
    <property type="entry name" value="IRE1/2-like"/>
</dbReference>
<dbReference type="Gene3D" id="3.40.50.1460">
    <property type="match status" value="1"/>
</dbReference>
<evidence type="ECO:0000313" key="8">
    <source>
        <dbReference type="Proteomes" id="UP001234178"/>
    </source>
</evidence>
<organism evidence="7 8">
    <name type="scientific">Daphnia magna</name>
    <dbReference type="NCBI Taxonomy" id="35525"/>
    <lineage>
        <taxon>Eukaryota</taxon>
        <taxon>Metazoa</taxon>
        <taxon>Ecdysozoa</taxon>
        <taxon>Arthropoda</taxon>
        <taxon>Crustacea</taxon>
        <taxon>Branchiopoda</taxon>
        <taxon>Diplostraca</taxon>
        <taxon>Cladocera</taxon>
        <taxon>Anomopoda</taxon>
        <taxon>Daphniidae</taxon>
        <taxon>Daphnia</taxon>
    </lineage>
</organism>
<accession>A0ABR0A525</accession>